<dbReference type="InterPro" id="IPR036097">
    <property type="entry name" value="HisK_dim/P_sf"/>
</dbReference>
<protein>
    <recommendedName>
        <fullName evidence="3">histidine kinase</fullName>
        <ecNumber evidence="3">2.7.13.3</ecNumber>
    </recommendedName>
</protein>
<keyword evidence="5" id="KW-0808">Transferase</keyword>
<keyword evidence="9" id="KW-0902">Two-component regulatory system</keyword>
<evidence type="ECO:0000256" key="11">
    <source>
        <dbReference type="SAM" id="Phobius"/>
    </source>
</evidence>
<keyword evidence="7" id="KW-0418">Kinase</keyword>
<dbReference type="SMART" id="SM00387">
    <property type="entry name" value="HATPase_c"/>
    <property type="match status" value="1"/>
</dbReference>
<dbReference type="InterPro" id="IPR003661">
    <property type="entry name" value="HisK_dim/P_dom"/>
</dbReference>
<dbReference type="CDD" id="cd00075">
    <property type="entry name" value="HATPase"/>
    <property type="match status" value="1"/>
</dbReference>
<sequence>MKSARTSILGWVLIPVSLAMIAALALTSALLTQNVVTKTDQQLSQEAQELSLLSERAIDPESGESYTRASELLEIYIRRAVPDNDELIFVIVNGEVTERTSGEVGLRLDRNPEFVSLVTSLDEPYLGNYSFEDASIRFVAIPVQSASDTGFMVAAIVLDSRMRSIQETTLQLAILMLIALAAAALVGWIVAGRILKPIRDLGAMTRRVRDGTAPERLSGFNSESEIGGIAKDFNRMLDRTAEAFDSQKRFVDDAGHELKTPLTIIRGHLDLIRANPSEEKNSMPIIEDEVLRMTRIVKDLQTLTKSSEPSFIQLAEVIPGDVVDEVFVKAAALAERNWSLNTVDAKPLALDRQRVVQALIQLVDNAIKHTTDKDSIEIGCRLNSEFCEFYVGDSGPGIPKDSRSQVVSRFVRGNWTSEDTEGSGLGLAIVSAIAQGHGGEVFIDESKLGGAEVGLRVKLDKPSLEGKE</sequence>
<gene>
    <name evidence="14" type="ORF">UFOPK2032_00801</name>
</gene>
<dbReference type="PROSITE" id="PS50885">
    <property type="entry name" value="HAMP"/>
    <property type="match status" value="1"/>
</dbReference>
<feature type="domain" description="HAMP" evidence="13">
    <location>
        <begin position="192"/>
        <end position="245"/>
    </location>
</feature>
<evidence type="ECO:0000256" key="1">
    <source>
        <dbReference type="ARBA" id="ARBA00000085"/>
    </source>
</evidence>
<dbReference type="AlphaFoldDB" id="A0A6J6JA73"/>
<evidence type="ECO:0000256" key="8">
    <source>
        <dbReference type="ARBA" id="ARBA00022989"/>
    </source>
</evidence>
<evidence type="ECO:0000256" key="6">
    <source>
        <dbReference type="ARBA" id="ARBA00022692"/>
    </source>
</evidence>
<feature type="transmembrane region" description="Helical" evidence="11">
    <location>
        <begin position="170"/>
        <end position="191"/>
    </location>
</feature>
<dbReference type="PROSITE" id="PS50109">
    <property type="entry name" value="HIS_KIN"/>
    <property type="match status" value="1"/>
</dbReference>
<dbReference type="InterPro" id="IPR005467">
    <property type="entry name" value="His_kinase_dom"/>
</dbReference>
<evidence type="ECO:0000256" key="7">
    <source>
        <dbReference type="ARBA" id="ARBA00022777"/>
    </source>
</evidence>
<accession>A0A6J6JA73</accession>
<dbReference type="PRINTS" id="PR00344">
    <property type="entry name" value="BCTRLSENSOR"/>
</dbReference>
<comment type="subcellular location">
    <subcellularLocation>
        <location evidence="2">Membrane</location>
    </subcellularLocation>
</comment>
<evidence type="ECO:0000256" key="9">
    <source>
        <dbReference type="ARBA" id="ARBA00023012"/>
    </source>
</evidence>
<evidence type="ECO:0000256" key="10">
    <source>
        <dbReference type="ARBA" id="ARBA00023136"/>
    </source>
</evidence>
<dbReference type="SMART" id="SM00388">
    <property type="entry name" value="HisKA"/>
    <property type="match status" value="1"/>
</dbReference>
<evidence type="ECO:0000259" key="13">
    <source>
        <dbReference type="PROSITE" id="PS50885"/>
    </source>
</evidence>
<dbReference type="GO" id="GO:0005886">
    <property type="term" value="C:plasma membrane"/>
    <property type="evidence" value="ECO:0007669"/>
    <property type="project" value="TreeGrafter"/>
</dbReference>
<dbReference type="EC" id="2.7.13.3" evidence="3"/>
<dbReference type="PANTHER" id="PTHR45436:SF5">
    <property type="entry name" value="SENSOR HISTIDINE KINASE TRCS"/>
    <property type="match status" value="1"/>
</dbReference>
<dbReference type="Gene3D" id="3.30.565.10">
    <property type="entry name" value="Histidine kinase-like ATPase, C-terminal domain"/>
    <property type="match status" value="1"/>
</dbReference>
<evidence type="ECO:0000259" key="12">
    <source>
        <dbReference type="PROSITE" id="PS50109"/>
    </source>
</evidence>
<evidence type="ECO:0000256" key="5">
    <source>
        <dbReference type="ARBA" id="ARBA00022679"/>
    </source>
</evidence>
<dbReference type="SMART" id="SM00304">
    <property type="entry name" value="HAMP"/>
    <property type="match status" value="1"/>
</dbReference>
<dbReference type="SUPFAM" id="SSF55874">
    <property type="entry name" value="ATPase domain of HSP90 chaperone/DNA topoisomerase II/histidine kinase"/>
    <property type="match status" value="1"/>
</dbReference>
<name>A0A6J6JA73_9ZZZZ</name>
<evidence type="ECO:0000256" key="4">
    <source>
        <dbReference type="ARBA" id="ARBA00022553"/>
    </source>
</evidence>
<dbReference type="Pfam" id="PF00512">
    <property type="entry name" value="HisKA"/>
    <property type="match status" value="1"/>
</dbReference>
<dbReference type="InterPro" id="IPR036890">
    <property type="entry name" value="HATPase_C_sf"/>
</dbReference>
<dbReference type="Pfam" id="PF02518">
    <property type="entry name" value="HATPase_c"/>
    <property type="match status" value="1"/>
</dbReference>
<dbReference type="InterPro" id="IPR003660">
    <property type="entry name" value="HAMP_dom"/>
</dbReference>
<evidence type="ECO:0000256" key="2">
    <source>
        <dbReference type="ARBA" id="ARBA00004370"/>
    </source>
</evidence>
<comment type="catalytic activity">
    <reaction evidence="1">
        <text>ATP + protein L-histidine = ADP + protein N-phospho-L-histidine.</text>
        <dbReference type="EC" id="2.7.13.3"/>
    </reaction>
</comment>
<keyword evidence="8 11" id="KW-1133">Transmembrane helix</keyword>
<evidence type="ECO:0000313" key="14">
    <source>
        <dbReference type="EMBL" id="CAB4633766.1"/>
    </source>
</evidence>
<dbReference type="EMBL" id="CAEZVM010000029">
    <property type="protein sequence ID" value="CAB4633766.1"/>
    <property type="molecule type" value="Genomic_DNA"/>
</dbReference>
<dbReference type="SUPFAM" id="SSF158472">
    <property type="entry name" value="HAMP domain-like"/>
    <property type="match status" value="1"/>
</dbReference>
<dbReference type="Gene3D" id="6.10.340.10">
    <property type="match status" value="1"/>
</dbReference>
<keyword evidence="10 11" id="KW-0472">Membrane</keyword>
<dbReference type="Gene3D" id="1.10.287.130">
    <property type="match status" value="1"/>
</dbReference>
<dbReference type="CDD" id="cd00082">
    <property type="entry name" value="HisKA"/>
    <property type="match status" value="1"/>
</dbReference>
<proteinExistence type="predicted"/>
<dbReference type="InterPro" id="IPR004358">
    <property type="entry name" value="Sig_transdc_His_kin-like_C"/>
</dbReference>
<evidence type="ECO:0000256" key="3">
    <source>
        <dbReference type="ARBA" id="ARBA00012438"/>
    </source>
</evidence>
<dbReference type="CDD" id="cd06225">
    <property type="entry name" value="HAMP"/>
    <property type="match status" value="1"/>
</dbReference>
<dbReference type="SUPFAM" id="SSF47384">
    <property type="entry name" value="Homodimeric domain of signal transducing histidine kinase"/>
    <property type="match status" value="1"/>
</dbReference>
<keyword evidence="6 11" id="KW-0812">Transmembrane</keyword>
<dbReference type="PANTHER" id="PTHR45436">
    <property type="entry name" value="SENSOR HISTIDINE KINASE YKOH"/>
    <property type="match status" value="1"/>
</dbReference>
<keyword evidence="4" id="KW-0597">Phosphoprotein</keyword>
<dbReference type="Pfam" id="PF00672">
    <property type="entry name" value="HAMP"/>
    <property type="match status" value="1"/>
</dbReference>
<dbReference type="InterPro" id="IPR003594">
    <property type="entry name" value="HATPase_dom"/>
</dbReference>
<dbReference type="InterPro" id="IPR050428">
    <property type="entry name" value="TCS_sensor_his_kinase"/>
</dbReference>
<feature type="domain" description="Histidine kinase" evidence="12">
    <location>
        <begin position="253"/>
        <end position="461"/>
    </location>
</feature>
<dbReference type="GO" id="GO:0000155">
    <property type="term" value="F:phosphorelay sensor kinase activity"/>
    <property type="evidence" value="ECO:0007669"/>
    <property type="project" value="InterPro"/>
</dbReference>
<reference evidence="14" key="1">
    <citation type="submission" date="2020-05" db="EMBL/GenBank/DDBJ databases">
        <authorList>
            <person name="Chiriac C."/>
            <person name="Salcher M."/>
            <person name="Ghai R."/>
            <person name="Kavagutti S V."/>
        </authorList>
    </citation>
    <scope>NUCLEOTIDE SEQUENCE</scope>
</reference>
<organism evidence="14">
    <name type="scientific">freshwater metagenome</name>
    <dbReference type="NCBI Taxonomy" id="449393"/>
    <lineage>
        <taxon>unclassified sequences</taxon>
        <taxon>metagenomes</taxon>
        <taxon>ecological metagenomes</taxon>
    </lineage>
</organism>